<evidence type="ECO:0000256" key="2">
    <source>
        <dbReference type="SAM" id="SignalP"/>
    </source>
</evidence>
<protein>
    <submittedName>
        <fullName evidence="4">Tail length tape measure protein</fullName>
    </submittedName>
</protein>
<dbReference type="InterPro" id="IPR023346">
    <property type="entry name" value="Lysozyme-like_dom_sf"/>
</dbReference>
<accession>A0A2V4ML25</accession>
<dbReference type="InterPro" id="IPR008258">
    <property type="entry name" value="Transglycosylase_SLT_dom_1"/>
</dbReference>
<feature type="signal peptide" evidence="2">
    <location>
        <begin position="1"/>
        <end position="27"/>
    </location>
</feature>
<comment type="caution">
    <text evidence="4">The sequence shown here is derived from an EMBL/GenBank/DDBJ whole genome shotgun (WGS) entry which is preliminary data.</text>
</comment>
<name>A0A2V4ML25_9RHOB</name>
<dbReference type="SUPFAM" id="SSF53955">
    <property type="entry name" value="Lysozyme-like"/>
    <property type="match status" value="1"/>
</dbReference>
<evidence type="ECO:0000313" key="5">
    <source>
        <dbReference type="Proteomes" id="UP000248012"/>
    </source>
</evidence>
<organism evidence="4 5">
    <name type="scientific">Litorivita pollutaquae</name>
    <dbReference type="NCBI Taxonomy" id="2200892"/>
    <lineage>
        <taxon>Bacteria</taxon>
        <taxon>Pseudomonadati</taxon>
        <taxon>Pseudomonadota</taxon>
        <taxon>Alphaproteobacteria</taxon>
        <taxon>Rhodobacterales</taxon>
        <taxon>Paracoccaceae</taxon>
        <taxon>Litorivita</taxon>
    </lineage>
</organism>
<dbReference type="Pfam" id="PF01464">
    <property type="entry name" value="SLT"/>
    <property type="match status" value="1"/>
</dbReference>
<evidence type="ECO:0000259" key="3">
    <source>
        <dbReference type="Pfam" id="PF01464"/>
    </source>
</evidence>
<keyword evidence="2" id="KW-0732">Signal</keyword>
<evidence type="ECO:0000313" key="4">
    <source>
        <dbReference type="EMBL" id="PYC47361.1"/>
    </source>
</evidence>
<evidence type="ECO:0000256" key="1">
    <source>
        <dbReference type="ARBA" id="ARBA00009387"/>
    </source>
</evidence>
<keyword evidence="5" id="KW-1185">Reference proteome</keyword>
<dbReference type="OrthoDB" id="5945995at2"/>
<gene>
    <name evidence="4" type="ORF">DI396_10350</name>
</gene>
<dbReference type="AlphaFoldDB" id="A0A2V4ML25"/>
<proteinExistence type="inferred from homology"/>
<dbReference type="Proteomes" id="UP000248012">
    <property type="component" value="Unassembled WGS sequence"/>
</dbReference>
<sequence>MARVCARVTLLCLGSVLCIVAPGGARASNEIAAICDAAAKTVSRESGVPISVLQAITRTETGHKRGGKIRPWPWTVNMEGAGKWFDNEDEARAYVFKHFKRGARSFDVGCFQINYKWHHKNFSSIEEMFEPIANARYAAKFLTELYQETGSWTNAAGAYHSRTPKYANKYKARFERFRSAMTNTPPNVGELQPRDTRADPAPVAIADASPVRRQKTRAPNNFPLLQSGATGGLGSLVPISRGGASLFAQSTPEG</sequence>
<feature type="chain" id="PRO_5016047554" evidence="2">
    <location>
        <begin position="28"/>
        <end position="254"/>
    </location>
</feature>
<dbReference type="Gene3D" id="1.10.530.10">
    <property type="match status" value="1"/>
</dbReference>
<dbReference type="EMBL" id="QFVT01000006">
    <property type="protein sequence ID" value="PYC47361.1"/>
    <property type="molecule type" value="Genomic_DNA"/>
</dbReference>
<reference evidence="4 5" key="1">
    <citation type="submission" date="2018-05" db="EMBL/GenBank/DDBJ databases">
        <title>Oceanovita maritima gen. nov., sp. nov., a marine bacterium in the family Rhodobacteraceae isolated from surface seawater of Lundu port Xiamen, China.</title>
        <authorList>
            <person name="Hetharua B.H."/>
            <person name="Min D."/>
            <person name="Liao H."/>
            <person name="Tian Y."/>
        </authorList>
    </citation>
    <scope>NUCLEOTIDE SEQUENCE [LARGE SCALE GENOMIC DNA]</scope>
    <source>
        <strain evidence="4 5">FSX-11</strain>
    </source>
</reference>
<feature type="domain" description="Transglycosylase SLT" evidence="3">
    <location>
        <begin position="104"/>
        <end position="165"/>
    </location>
</feature>
<comment type="similarity">
    <text evidence="1">Belongs to the virb1 family.</text>
</comment>